<accession>A0A915M107</accession>
<dbReference type="WBParaSite" id="scaffold2554_cov143.g5049">
    <property type="protein sequence ID" value="scaffold2554_cov143.g5049"/>
    <property type="gene ID" value="scaffold2554_cov143.g5049"/>
</dbReference>
<reference evidence="3" key="1">
    <citation type="submission" date="2022-11" db="UniProtKB">
        <authorList>
            <consortium name="WormBaseParasite"/>
        </authorList>
    </citation>
    <scope>IDENTIFICATION</scope>
</reference>
<evidence type="ECO:0000256" key="1">
    <source>
        <dbReference type="SAM" id="Coils"/>
    </source>
</evidence>
<name>A0A915M107_MELJA</name>
<evidence type="ECO:0000313" key="2">
    <source>
        <dbReference type="Proteomes" id="UP000887561"/>
    </source>
</evidence>
<protein>
    <submittedName>
        <fullName evidence="3">Uncharacterized protein</fullName>
    </submittedName>
</protein>
<organism evidence="2 3">
    <name type="scientific">Meloidogyne javanica</name>
    <name type="common">Root-knot nematode worm</name>
    <dbReference type="NCBI Taxonomy" id="6303"/>
    <lineage>
        <taxon>Eukaryota</taxon>
        <taxon>Metazoa</taxon>
        <taxon>Ecdysozoa</taxon>
        <taxon>Nematoda</taxon>
        <taxon>Chromadorea</taxon>
        <taxon>Rhabditida</taxon>
        <taxon>Tylenchina</taxon>
        <taxon>Tylenchomorpha</taxon>
        <taxon>Tylenchoidea</taxon>
        <taxon>Meloidogynidae</taxon>
        <taxon>Meloidogyninae</taxon>
        <taxon>Meloidogyne</taxon>
        <taxon>Meloidogyne incognita group</taxon>
    </lineage>
</organism>
<feature type="coiled-coil region" evidence="1">
    <location>
        <begin position="7"/>
        <end position="34"/>
    </location>
</feature>
<keyword evidence="1" id="KW-0175">Coiled coil</keyword>
<dbReference type="AlphaFoldDB" id="A0A915M107"/>
<dbReference type="Proteomes" id="UP000887561">
    <property type="component" value="Unplaced"/>
</dbReference>
<evidence type="ECO:0000313" key="3">
    <source>
        <dbReference type="WBParaSite" id="scaffold2554_cov143.g5049"/>
    </source>
</evidence>
<proteinExistence type="predicted"/>
<keyword evidence="2" id="KW-1185">Reference proteome</keyword>
<sequence>MAQSKEIKEILAKLQTFQQQINKLDDKVETLNTTDIIEKLENISTTIETAATKAVEDKERQRSLVIIGLKESTAVRPTERAKADEEERICLAQWKKKRIEMRSMEKWTKLLIRPSLTPEQLRFSSASKKYN</sequence>